<evidence type="ECO:0000256" key="8">
    <source>
        <dbReference type="ARBA" id="ARBA00022723"/>
    </source>
</evidence>
<dbReference type="GO" id="GO:0046872">
    <property type="term" value="F:metal ion binding"/>
    <property type="evidence" value="ECO:0007669"/>
    <property type="project" value="UniProtKB-UniRule"/>
</dbReference>
<keyword evidence="8 10" id="KW-0479">Metal-binding</keyword>
<comment type="pathway">
    <text evidence="10">Carbohydrate degradation.</text>
</comment>
<feature type="active site" description="Proton donor" evidence="10 12">
    <location>
        <position position="176"/>
    </location>
</feature>
<dbReference type="Proteomes" id="UP000563523">
    <property type="component" value="Unassembled WGS sequence"/>
</dbReference>
<feature type="binding site" evidence="14">
    <location>
        <position position="178"/>
    </location>
    <ligand>
        <name>substrate</name>
    </ligand>
</feature>
<feature type="binding site" evidence="10 13">
    <location>
        <position position="36"/>
    </location>
    <ligand>
        <name>a divalent metal cation</name>
        <dbReference type="ChEBI" id="CHEBI:60240"/>
    </ligand>
</feature>
<dbReference type="GO" id="GO:0005737">
    <property type="term" value="C:cytoplasm"/>
    <property type="evidence" value="ECO:0007669"/>
    <property type="project" value="UniProtKB-ARBA"/>
</dbReference>
<evidence type="ECO:0000256" key="2">
    <source>
        <dbReference type="ARBA" id="ARBA00001936"/>
    </source>
</evidence>
<evidence type="ECO:0000256" key="9">
    <source>
        <dbReference type="ARBA" id="ARBA00023235"/>
    </source>
</evidence>
<gene>
    <name evidence="10 15" type="primary">rpe</name>
    <name evidence="15" type="ORF">HU830_07365</name>
</gene>
<feature type="binding site" evidence="10 13">
    <location>
        <position position="34"/>
    </location>
    <ligand>
        <name>a divalent metal cation</name>
        <dbReference type="ChEBI" id="CHEBI:60240"/>
    </ligand>
</feature>
<organism evidence="15 16">
    <name type="scientific">Bombilactobacillus apium</name>
    <dbReference type="NCBI Taxonomy" id="2675299"/>
    <lineage>
        <taxon>Bacteria</taxon>
        <taxon>Bacillati</taxon>
        <taxon>Bacillota</taxon>
        <taxon>Bacilli</taxon>
        <taxon>Lactobacillales</taxon>
        <taxon>Lactobacillaceae</taxon>
        <taxon>Bombilactobacillus</taxon>
    </lineage>
</organism>
<dbReference type="InterPro" id="IPR026019">
    <property type="entry name" value="Ribul_P_3_epim"/>
</dbReference>
<dbReference type="PIRSF" id="PIRSF001461">
    <property type="entry name" value="RPE"/>
    <property type="match status" value="1"/>
</dbReference>
<evidence type="ECO:0000256" key="14">
    <source>
        <dbReference type="PIRSR" id="PIRSR001461-3"/>
    </source>
</evidence>
<evidence type="ECO:0000313" key="16">
    <source>
        <dbReference type="Proteomes" id="UP000563523"/>
    </source>
</evidence>
<dbReference type="RefSeq" id="WP_176943122.1">
    <property type="nucleotide sequence ID" value="NZ_JABZEC010000006.1"/>
</dbReference>
<sequence length="218" mass="23637">MQSGKIAPSILSADFLHLEKDLIAAKQGGADLLHIDLMDGVFVPNLSFGPAIMQDVHRTVDLPLDAHLMVACPEDYLKPVLQAGASLINVHVESTKHIYRLIQEIKVQGVQAGIVLNPGTSFYSVVDLLPLVDNVLVMTVNPGFGGQEFIPAMTGKIKQFADFRREEGLTYRLEVDGGINEQTIVSCRQAGADIFVAGSYVFGHDLAQRIGSLKKAVQ</sequence>
<comment type="function">
    <text evidence="10">Catalyzes the reversible epimerization of D-ribulose 5-phosphate to D-xylulose 5-phosphate.</text>
</comment>
<dbReference type="GO" id="GO:0006098">
    <property type="term" value="P:pentose-phosphate shunt"/>
    <property type="evidence" value="ECO:0007669"/>
    <property type="project" value="UniProtKB-UniRule"/>
</dbReference>
<dbReference type="Pfam" id="PF00834">
    <property type="entry name" value="Ribul_P_3_epim"/>
    <property type="match status" value="1"/>
</dbReference>
<feature type="active site" description="Proton acceptor" evidence="10 12">
    <location>
        <position position="36"/>
    </location>
</feature>
<dbReference type="PROSITE" id="PS01085">
    <property type="entry name" value="RIBUL_P_3_EPIMER_1"/>
    <property type="match status" value="1"/>
</dbReference>
<feature type="binding site" evidence="10">
    <location>
        <begin position="176"/>
        <end position="178"/>
    </location>
    <ligand>
        <name>substrate</name>
    </ligand>
</feature>
<comment type="cofactor">
    <cofactor evidence="4">
        <name>Zn(2+)</name>
        <dbReference type="ChEBI" id="CHEBI:29105"/>
    </cofactor>
</comment>
<dbReference type="PROSITE" id="PS01086">
    <property type="entry name" value="RIBUL_P_3_EPIMER_2"/>
    <property type="match status" value="1"/>
</dbReference>
<feature type="binding site" evidence="10 14">
    <location>
        <begin position="198"/>
        <end position="199"/>
    </location>
    <ligand>
        <name>substrate</name>
    </ligand>
</feature>
<dbReference type="HAMAP" id="MF_02227">
    <property type="entry name" value="RPE"/>
    <property type="match status" value="1"/>
</dbReference>
<dbReference type="CDD" id="cd00429">
    <property type="entry name" value="RPE"/>
    <property type="match status" value="1"/>
</dbReference>
<keyword evidence="10 11" id="KW-0119">Carbohydrate metabolism</keyword>
<feature type="binding site" evidence="10 13">
    <location>
        <position position="67"/>
    </location>
    <ligand>
        <name>a divalent metal cation</name>
        <dbReference type="ChEBI" id="CHEBI:60240"/>
    </ligand>
</feature>
<comment type="cofactor">
    <cofactor evidence="3">
        <name>Co(2+)</name>
        <dbReference type="ChEBI" id="CHEBI:48828"/>
    </cofactor>
</comment>
<dbReference type="FunFam" id="3.20.20.70:FF:000004">
    <property type="entry name" value="Ribulose-phosphate 3-epimerase"/>
    <property type="match status" value="1"/>
</dbReference>
<keyword evidence="13" id="KW-0862">Zinc</keyword>
<dbReference type="InterPro" id="IPR000056">
    <property type="entry name" value="Ribul_P_3_epim-like"/>
</dbReference>
<evidence type="ECO:0000256" key="12">
    <source>
        <dbReference type="PIRSR" id="PIRSR001461-1"/>
    </source>
</evidence>
<comment type="cofactor">
    <cofactor evidence="5">
        <name>Fe(2+)</name>
        <dbReference type="ChEBI" id="CHEBI:29033"/>
    </cofactor>
</comment>
<evidence type="ECO:0000256" key="10">
    <source>
        <dbReference type="HAMAP-Rule" id="MF_02227"/>
    </source>
</evidence>
<comment type="catalytic activity">
    <reaction evidence="1 10 11">
        <text>D-ribulose 5-phosphate = D-xylulose 5-phosphate</text>
        <dbReference type="Rhea" id="RHEA:13677"/>
        <dbReference type="ChEBI" id="CHEBI:57737"/>
        <dbReference type="ChEBI" id="CHEBI:58121"/>
        <dbReference type="EC" id="5.1.3.1"/>
    </reaction>
</comment>
<feature type="binding site" evidence="10 14">
    <location>
        <position position="9"/>
    </location>
    <ligand>
        <name>substrate</name>
    </ligand>
</feature>
<keyword evidence="9 10" id="KW-0413">Isomerase</keyword>
<evidence type="ECO:0000256" key="1">
    <source>
        <dbReference type="ARBA" id="ARBA00001782"/>
    </source>
</evidence>
<comment type="cofactor">
    <cofactor evidence="10 13">
        <name>a divalent metal cation</name>
        <dbReference type="ChEBI" id="CHEBI:60240"/>
    </cofactor>
    <text evidence="10 13">Binds 1 divalent metal cation per subunit.</text>
</comment>
<evidence type="ECO:0000256" key="13">
    <source>
        <dbReference type="PIRSR" id="PIRSR001461-2"/>
    </source>
</evidence>
<reference evidence="15 16" key="1">
    <citation type="submission" date="2020-06" db="EMBL/GenBank/DDBJ databases">
        <authorList>
            <person name="Kang J."/>
        </authorList>
    </citation>
    <scope>NUCLEOTIDE SEQUENCE [LARGE SCALE GENOMIC DNA]</scope>
    <source>
        <strain evidence="15 16">DCY120</strain>
    </source>
</reference>
<dbReference type="PANTHER" id="PTHR11749">
    <property type="entry name" value="RIBULOSE-5-PHOSPHATE-3-EPIMERASE"/>
    <property type="match status" value="1"/>
</dbReference>
<evidence type="ECO:0000313" key="15">
    <source>
        <dbReference type="EMBL" id="NVY96968.1"/>
    </source>
</evidence>
<dbReference type="NCBIfam" id="TIGR01163">
    <property type="entry name" value="rpe"/>
    <property type="match status" value="1"/>
</dbReference>
<keyword evidence="13" id="KW-0170">Cobalt</keyword>
<evidence type="ECO:0000256" key="3">
    <source>
        <dbReference type="ARBA" id="ARBA00001941"/>
    </source>
</evidence>
<evidence type="ECO:0000256" key="11">
    <source>
        <dbReference type="PIRNR" id="PIRNR001461"/>
    </source>
</evidence>
<keyword evidence="16" id="KW-1185">Reference proteome</keyword>
<dbReference type="InterPro" id="IPR013785">
    <property type="entry name" value="Aldolase_TIM"/>
</dbReference>
<dbReference type="SUPFAM" id="SSF51366">
    <property type="entry name" value="Ribulose-phoshate binding barrel"/>
    <property type="match status" value="1"/>
</dbReference>
<dbReference type="AlphaFoldDB" id="A0A850RE14"/>
<dbReference type="Gene3D" id="3.20.20.70">
    <property type="entry name" value="Aldolase class I"/>
    <property type="match status" value="1"/>
</dbReference>
<comment type="caution">
    <text evidence="15">The sequence shown here is derived from an EMBL/GenBank/DDBJ whole genome shotgun (WGS) entry which is preliminary data.</text>
</comment>
<dbReference type="EMBL" id="JABZEC010000006">
    <property type="protein sequence ID" value="NVY96968.1"/>
    <property type="molecule type" value="Genomic_DNA"/>
</dbReference>
<keyword evidence="13" id="KW-0464">Manganese</keyword>
<proteinExistence type="inferred from homology"/>
<dbReference type="InterPro" id="IPR011060">
    <property type="entry name" value="RibuloseP-bd_barrel"/>
</dbReference>
<feature type="binding site" evidence="10 14">
    <location>
        <begin position="143"/>
        <end position="146"/>
    </location>
    <ligand>
        <name>substrate</name>
    </ligand>
</feature>
<dbReference type="NCBIfam" id="NF004076">
    <property type="entry name" value="PRK05581.1-4"/>
    <property type="match status" value="1"/>
</dbReference>
<dbReference type="GO" id="GO:0004750">
    <property type="term" value="F:D-ribulose-phosphate 3-epimerase activity"/>
    <property type="evidence" value="ECO:0007669"/>
    <property type="project" value="UniProtKB-UniRule"/>
</dbReference>
<accession>A0A850RE14</accession>
<comment type="similarity">
    <text evidence="6 10 11">Belongs to the ribulose-phosphate 3-epimerase family.</text>
</comment>
<name>A0A850RE14_9LACO</name>
<protein>
    <recommendedName>
        <fullName evidence="7 10">Ribulose-phosphate 3-epimerase</fullName>
        <ecNumber evidence="7 10">5.1.3.1</ecNumber>
    </recommendedName>
</protein>
<comment type="cofactor">
    <cofactor evidence="2">
        <name>Mn(2+)</name>
        <dbReference type="ChEBI" id="CHEBI:29035"/>
    </cofactor>
</comment>
<evidence type="ECO:0000256" key="7">
    <source>
        <dbReference type="ARBA" id="ARBA00013188"/>
    </source>
</evidence>
<feature type="binding site" evidence="10 14">
    <location>
        <position position="67"/>
    </location>
    <ligand>
        <name>substrate</name>
    </ligand>
</feature>
<dbReference type="GO" id="GO:0019323">
    <property type="term" value="P:pentose catabolic process"/>
    <property type="evidence" value="ECO:0007669"/>
    <property type="project" value="UniProtKB-UniRule"/>
</dbReference>
<feature type="binding site" evidence="10 13">
    <location>
        <position position="176"/>
    </location>
    <ligand>
        <name>a divalent metal cation</name>
        <dbReference type="ChEBI" id="CHEBI:60240"/>
    </ligand>
</feature>
<evidence type="ECO:0000256" key="5">
    <source>
        <dbReference type="ARBA" id="ARBA00001954"/>
    </source>
</evidence>
<evidence type="ECO:0000256" key="4">
    <source>
        <dbReference type="ARBA" id="ARBA00001947"/>
    </source>
</evidence>
<dbReference type="EC" id="5.1.3.1" evidence="7 10"/>
<evidence type="ECO:0000256" key="6">
    <source>
        <dbReference type="ARBA" id="ARBA00009541"/>
    </source>
</evidence>